<comment type="caution">
    <text evidence="1">The sequence shown here is derived from an EMBL/GenBank/DDBJ whole genome shotgun (WGS) entry which is preliminary data.</text>
</comment>
<name>A0AAE0W3P7_9BIVA</name>
<evidence type="ECO:0000313" key="2">
    <source>
        <dbReference type="Proteomes" id="UP001195483"/>
    </source>
</evidence>
<keyword evidence="2" id="KW-1185">Reference proteome</keyword>
<proteinExistence type="predicted"/>
<dbReference type="AlphaFoldDB" id="A0AAE0W3P7"/>
<dbReference type="Proteomes" id="UP001195483">
    <property type="component" value="Unassembled WGS sequence"/>
</dbReference>
<sequence length="99" mass="11803">MMEDVESPNLPFTILRPRLNIATKLDIYNNACNLRNYCLNRDPVFFRETWFLVDCFHWCNHKGCHVGYNVSHYLQYVHLNSQVAEQRNSTLQKRPCCHT</sequence>
<dbReference type="EMBL" id="JAEAOA010001012">
    <property type="protein sequence ID" value="KAK3599115.1"/>
    <property type="molecule type" value="Genomic_DNA"/>
</dbReference>
<dbReference type="PANTHER" id="PTHR34305:SF1">
    <property type="entry name" value="SWIM-TYPE DOMAIN-CONTAINING PROTEIN"/>
    <property type="match status" value="1"/>
</dbReference>
<dbReference type="PANTHER" id="PTHR34305">
    <property type="entry name" value="EXPRESSED PROTEIN"/>
    <property type="match status" value="1"/>
</dbReference>
<reference evidence="1" key="2">
    <citation type="journal article" date="2021" name="Genome Biol. Evol.">
        <title>Developing a high-quality reference genome for a parasitic bivalve with doubly uniparental inheritance (Bivalvia: Unionida).</title>
        <authorList>
            <person name="Smith C.H."/>
        </authorList>
    </citation>
    <scope>NUCLEOTIDE SEQUENCE</scope>
    <source>
        <strain evidence="1">CHS0354</strain>
        <tissue evidence="1">Mantle</tissue>
    </source>
</reference>
<accession>A0AAE0W3P7</accession>
<reference evidence="1" key="1">
    <citation type="journal article" date="2021" name="Genome Biol. Evol.">
        <title>A High-Quality Reference Genome for a Parasitic Bivalve with Doubly Uniparental Inheritance (Bivalvia: Unionida).</title>
        <authorList>
            <person name="Smith C.H."/>
        </authorList>
    </citation>
    <scope>NUCLEOTIDE SEQUENCE</scope>
    <source>
        <strain evidence="1">CHS0354</strain>
    </source>
</reference>
<evidence type="ECO:0000313" key="1">
    <source>
        <dbReference type="EMBL" id="KAK3599115.1"/>
    </source>
</evidence>
<organism evidence="1 2">
    <name type="scientific">Potamilus streckersoni</name>
    <dbReference type="NCBI Taxonomy" id="2493646"/>
    <lineage>
        <taxon>Eukaryota</taxon>
        <taxon>Metazoa</taxon>
        <taxon>Spiralia</taxon>
        <taxon>Lophotrochozoa</taxon>
        <taxon>Mollusca</taxon>
        <taxon>Bivalvia</taxon>
        <taxon>Autobranchia</taxon>
        <taxon>Heteroconchia</taxon>
        <taxon>Palaeoheterodonta</taxon>
        <taxon>Unionida</taxon>
        <taxon>Unionoidea</taxon>
        <taxon>Unionidae</taxon>
        <taxon>Ambleminae</taxon>
        <taxon>Lampsilini</taxon>
        <taxon>Potamilus</taxon>
    </lineage>
</organism>
<protein>
    <submittedName>
        <fullName evidence="1">Uncharacterized protein</fullName>
    </submittedName>
</protein>
<reference evidence="1" key="3">
    <citation type="submission" date="2023-05" db="EMBL/GenBank/DDBJ databases">
        <authorList>
            <person name="Smith C.H."/>
        </authorList>
    </citation>
    <scope>NUCLEOTIDE SEQUENCE</scope>
    <source>
        <strain evidence="1">CHS0354</strain>
        <tissue evidence="1">Mantle</tissue>
    </source>
</reference>
<gene>
    <name evidence="1" type="ORF">CHS0354_016374</name>
</gene>